<organism evidence="2">
    <name type="scientific">Castor canadensis</name>
    <name type="common">American beaver</name>
    <dbReference type="NCBI Taxonomy" id="51338"/>
    <lineage>
        <taxon>Eukaryota</taxon>
        <taxon>Metazoa</taxon>
        <taxon>Chordata</taxon>
        <taxon>Craniata</taxon>
        <taxon>Vertebrata</taxon>
        <taxon>Euteleostomi</taxon>
        <taxon>Mammalia</taxon>
        <taxon>Eutheria</taxon>
        <taxon>Euarchontoglires</taxon>
        <taxon>Glires</taxon>
        <taxon>Rodentia</taxon>
        <taxon>Castorimorpha</taxon>
        <taxon>Castoridae</taxon>
        <taxon>Castor</taxon>
    </lineage>
</organism>
<name>A0A8C0WXM4_CASCN</name>
<dbReference type="Ensembl" id="ENSCCNT00000019450.1">
    <property type="protein sequence ID" value="ENSCCNP00000014848.1"/>
    <property type="gene ID" value="ENSCCNG00000015324.1"/>
</dbReference>
<feature type="region of interest" description="Disordered" evidence="1">
    <location>
        <begin position="72"/>
        <end position="108"/>
    </location>
</feature>
<feature type="compositionally biased region" description="Basic and acidic residues" evidence="1">
    <location>
        <begin position="73"/>
        <end position="108"/>
    </location>
</feature>
<accession>A0A8C0WXM4</accession>
<evidence type="ECO:0000256" key="1">
    <source>
        <dbReference type="SAM" id="MobiDB-lite"/>
    </source>
</evidence>
<protein>
    <submittedName>
        <fullName evidence="2">Uncharacterized protein</fullName>
    </submittedName>
</protein>
<dbReference type="AlphaFoldDB" id="A0A8C0WXM4"/>
<reference evidence="2" key="1">
    <citation type="submission" date="2023-09" db="UniProtKB">
        <authorList>
            <consortium name="Ensembl"/>
        </authorList>
    </citation>
    <scope>IDENTIFICATION</scope>
</reference>
<evidence type="ECO:0000313" key="2">
    <source>
        <dbReference type="Ensembl" id="ENSCCNP00000014848.1"/>
    </source>
</evidence>
<sequence length="108" mass="12238">LATVFPKKLRDVKLGELWCSVLMPDFIPNPTSIVGTSQRPVLQKYINRKIDRIMAWNMQAAHVPFSHAFLTRNTKDQGDGKTMEEGLWRAHHSPDHDPASLHAELSHG</sequence>
<proteinExistence type="predicted"/>